<dbReference type="InterPro" id="IPR036429">
    <property type="entry name" value="SpoA-like_sf"/>
</dbReference>
<evidence type="ECO:0000313" key="11">
    <source>
        <dbReference type="EMBL" id="GAA3672838.1"/>
    </source>
</evidence>
<gene>
    <name evidence="11" type="primary">fliM</name>
    <name evidence="11" type="ORF">GCM10023081_08970</name>
</gene>
<dbReference type="Gene3D" id="2.30.330.10">
    <property type="entry name" value="SpoA-like"/>
    <property type="match status" value="1"/>
</dbReference>
<keyword evidence="11" id="KW-0969">Cilium</keyword>
<comment type="similarity">
    <text evidence="3">Belongs to the FliM family.</text>
</comment>
<dbReference type="SUPFAM" id="SSF103039">
    <property type="entry name" value="CheC-like"/>
    <property type="match status" value="1"/>
</dbReference>
<evidence type="ECO:0000256" key="7">
    <source>
        <dbReference type="ARBA" id="ARBA00022779"/>
    </source>
</evidence>
<dbReference type="PANTHER" id="PTHR30034:SF6">
    <property type="entry name" value="YOP PROTEINS TRANSLOCATION PROTEIN Q"/>
    <property type="match status" value="1"/>
</dbReference>
<comment type="caution">
    <text evidence="11">The sequence shown here is derived from an EMBL/GenBank/DDBJ whole genome shotgun (WGS) entry which is preliminary data.</text>
</comment>
<dbReference type="RefSeq" id="WP_345148789.1">
    <property type="nucleotide sequence ID" value="NZ_BAABEO010000008.1"/>
</dbReference>
<keyword evidence="5" id="KW-1003">Cell membrane</keyword>
<evidence type="ECO:0000313" key="12">
    <source>
        <dbReference type="Proteomes" id="UP001500752"/>
    </source>
</evidence>
<dbReference type="InterPro" id="IPR001689">
    <property type="entry name" value="Flag_FliM"/>
</dbReference>
<dbReference type="Pfam" id="PF01052">
    <property type="entry name" value="FliMN_C"/>
    <property type="match status" value="1"/>
</dbReference>
<dbReference type="PANTHER" id="PTHR30034">
    <property type="entry name" value="FLAGELLAR MOTOR SWITCH PROTEIN FLIM"/>
    <property type="match status" value="1"/>
</dbReference>
<dbReference type="Pfam" id="PF02154">
    <property type="entry name" value="FliM"/>
    <property type="match status" value="1"/>
</dbReference>
<evidence type="ECO:0000256" key="9">
    <source>
        <dbReference type="ARBA" id="ARBA00023143"/>
    </source>
</evidence>
<dbReference type="CDD" id="cd17908">
    <property type="entry name" value="FliM"/>
    <property type="match status" value="1"/>
</dbReference>
<keyword evidence="7" id="KW-0283">Flagellar rotation</keyword>
<dbReference type="InterPro" id="IPR001543">
    <property type="entry name" value="FliN-like_C"/>
</dbReference>
<evidence type="ECO:0000256" key="5">
    <source>
        <dbReference type="ARBA" id="ARBA00022475"/>
    </source>
</evidence>
<evidence type="ECO:0000256" key="6">
    <source>
        <dbReference type="ARBA" id="ARBA00022500"/>
    </source>
</evidence>
<protein>
    <recommendedName>
        <fullName evidence="4">Flagellar motor switch protein FliM</fullName>
    </recommendedName>
</protein>
<dbReference type="PIRSF" id="PIRSF002888">
    <property type="entry name" value="FliM"/>
    <property type="match status" value="1"/>
</dbReference>
<evidence type="ECO:0000256" key="3">
    <source>
        <dbReference type="ARBA" id="ARBA00011049"/>
    </source>
</evidence>
<dbReference type="InterPro" id="IPR028976">
    <property type="entry name" value="CheC-like_sf"/>
</dbReference>
<evidence type="ECO:0000256" key="8">
    <source>
        <dbReference type="ARBA" id="ARBA00023136"/>
    </source>
</evidence>
<keyword evidence="8" id="KW-0472">Membrane</keyword>
<keyword evidence="11" id="KW-0282">Flagellum</keyword>
<sequence>MTVETYDFNRPSTLAREHSRVLEVGFETFARQWSTQLTAKVRAKALVTSDYVLMQTYDEYVAQMPSMTAMVLCSVEGHGARIVVQFPVASALDWIARMLGGRSASVPERKLTQLEATLVSRLTAETLEDLRYSLGSLITGPLVVEGIQYNAQFAQAAAITDLMIVAGFTMRVGSLAGGATVAIPADLLLTRLGAANPVADAEGARDLVEAQLAAVPMDVSLSLEPLPVRPADILGLKVGDVLTLNHARHRPFDLTVGGRTIGRAAVGTSGSRLAAHVTALEENNR</sequence>
<accession>A0ABP7BXJ3</accession>
<feature type="domain" description="Flagellar motor switch protein FliN-like C-terminal" evidence="10">
    <location>
        <begin position="211"/>
        <end position="279"/>
    </location>
</feature>
<dbReference type="Proteomes" id="UP001500752">
    <property type="component" value="Unassembled WGS sequence"/>
</dbReference>
<keyword evidence="6" id="KW-0145">Chemotaxis</keyword>
<name>A0ABP7BXJ3_9MICC</name>
<evidence type="ECO:0000259" key="10">
    <source>
        <dbReference type="Pfam" id="PF01052"/>
    </source>
</evidence>
<keyword evidence="12" id="KW-1185">Reference proteome</keyword>
<keyword evidence="9" id="KW-0975">Bacterial flagellum</keyword>
<evidence type="ECO:0000256" key="4">
    <source>
        <dbReference type="ARBA" id="ARBA00021898"/>
    </source>
</evidence>
<organism evidence="11 12">
    <name type="scientific">Arthrobacter ginkgonis</name>
    <dbReference type="NCBI Taxonomy" id="1630594"/>
    <lineage>
        <taxon>Bacteria</taxon>
        <taxon>Bacillati</taxon>
        <taxon>Actinomycetota</taxon>
        <taxon>Actinomycetes</taxon>
        <taxon>Micrococcales</taxon>
        <taxon>Micrococcaceae</taxon>
        <taxon>Arthrobacter</taxon>
    </lineage>
</organism>
<evidence type="ECO:0000256" key="2">
    <source>
        <dbReference type="ARBA" id="ARBA00004202"/>
    </source>
</evidence>
<dbReference type="EMBL" id="BAABEO010000008">
    <property type="protein sequence ID" value="GAA3672838.1"/>
    <property type="molecule type" value="Genomic_DNA"/>
</dbReference>
<reference evidence="12" key="1">
    <citation type="journal article" date="2019" name="Int. J. Syst. Evol. Microbiol.">
        <title>The Global Catalogue of Microorganisms (GCM) 10K type strain sequencing project: providing services to taxonomists for standard genome sequencing and annotation.</title>
        <authorList>
            <consortium name="The Broad Institute Genomics Platform"/>
            <consortium name="The Broad Institute Genome Sequencing Center for Infectious Disease"/>
            <person name="Wu L."/>
            <person name="Ma J."/>
        </authorList>
    </citation>
    <scope>NUCLEOTIDE SEQUENCE [LARGE SCALE GENOMIC DNA]</scope>
    <source>
        <strain evidence="12">JCM 30742</strain>
    </source>
</reference>
<comment type="subcellular location">
    <subcellularLocation>
        <location evidence="1">Bacterial flagellum basal body</location>
    </subcellularLocation>
    <subcellularLocation>
        <location evidence="2">Cell membrane</location>
        <topology evidence="2">Peripheral membrane protein</topology>
    </subcellularLocation>
</comment>
<dbReference type="SUPFAM" id="SSF101801">
    <property type="entry name" value="Surface presentation of antigens (SPOA)"/>
    <property type="match status" value="1"/>
</dbReference>
<proteinExistence type="inferred from homology"/>
<evidence type="ECO:0000256" key="1">
    <source>
        <dbReference type="ARBA" id="ARBA00004117"/>
    </source>
</evidence>
<dbReference type="Gene3D" id="3.40.1550.10">
    <property type="entry name" value="CheC-like"/>
    <property type="match status" value="1"/>
</dbReference>
<keyword evidence="11" id="KW-0966">Cell projection</keyword>